<dbReference type="AlphaFoldDB" id="A0A200QGW7"/>
<protein>
    <submittedName>
        <fullName evidence="1">Uncharacterized protein</fullName>
    </submittedName>
</protein>
<dbReference type="EMBL" id="MVGT01002051">
    <property type="protein sequence ID" value="OVA09661.1"/>
    <property type="molecule type" value="Genomic_DNA"/>
</dbReference>
<organism evidence="1 2">
    <name type="scientific">Macleaya cordata</name>
    <name type="common">Five-seeded plume-poppy</name>
    <name type="synonym">Bocconia cordata</name>
    <dbReference type="NCBI Taxonomy" id="56857"/>
    <lineage>
        <taxon>Eukaryota</taxon>
        <taxon>Viridiplantae</taxon>
        <taxon>Streptophyta</taxon>
        <taxon>Embryophyta</taxon>
        <taxon>Tracheophyta</taxon>
        <taxon>Spermatophyta</taxon>
        <taxon>Magnoliopsida</taxon>
        <taxon>Ranunculales</taxon>
        <taxon>Papaveraceae</taxon>
        <taxon>Papaveroideae</taxon>
        <taxon>Macleaya</taxon>
    </lineage>
</organism>
<name>A0A200QGW7_MACCD</name>
<reference evidence="1 2" key="1">
    <citation type="journal article" date="2017" name="Mol. Plant">
        <title>The Genome of Medicinal Plant Macleaya cordata Provides New Insights into Benzylisoquinoline Alkaloids Metabolism.</title>
        <authorList>
            <person name="Liu X."/>
            <person name="Liu Y."/>
            <person name="Huang P."/>
            <person name="Ma Y."/>
            <person name="Qing Z."/>
            <person name="Tang Q."/>
            <person name="Cao H."/>
            <person name="Cheng P."/>
            <person name="Zheng Y."/>
            <person name="Yuan Z."/>
            <person name="Zhou Y."/>
            <person name="Liu J."/>
            <person name="Tang Z."/>
            <person name="Zhuo Y."/>
            <person name="Zhang Y."/>
            <person name="Yu L."/>
            <person name="Huang J."/>
            <person name="Yang P."/>
            <person name="Peng Q."/>
            <person name="Zhang J."/>
            <person name="Jiang W."/>
            <person name="Zhang Z."/>
            <person name="Lin K."/>
            <person name="Ro D.K."/>
            <person name="Chen X."/>
            <person name="Xiong X."/>
            <person name="Shang Y."/>
            <person name="Huang S."/>
            <person name="Zeng J."/>
        </authorList>
    </citation>
    <scope>NUCLEOTIDE SEQUENCE [LARGE SCALE GENOMIC DNA]</scope>
    <source>
        <strain evidence="2">cv. BLH2017</strain>
        <tissue evidence="1">Root</tissue>
    </source>
</reference>
<dbReference type="Proteomes" id="UP000195402">
    <property type="component" value="Unassembled WGS sequence"/>
</dbReference>
<sequence length="79" mass="9343">MCDPELMSSRYVSFPVYGCARKEIHQGCYSSRTWLKTRVLSSRIYIDLFIANKPENWYTMHSYKVGCIPLPEFKEQNEV</sequence>
<comment type="caution">
    <text evidence="1">The sequence shown here is derived from an EMBL/GenBank/DDBJ whole genome shotgun (WGS) entry which is preliminary data.</text>
</comment>
<evidence type="ECO:0000313" key="2">
    <source>
        <dbReference type="Proteomes" id="UP000195402"/>
    </source>
</evidence>
<keyword evidence="2" id="KW-1185">Reference proteome</keyword>
<gene>
    <name evidence="1" type="ORF">BVC80_9101g196</name>
</gene>
<proteinExistence type="predicted"/>
<accession>A0A200QGW7</accession>
<dbReference type="InParanoid" id="A0A200QGW7"/>
<evidence type="ECO:0000313" key="1">
    <source>
        <dbReference type="EMBL" id="OVA09661.1"/>
    </source>
</evidence>